<dbReference type="InterPro" id="IPR016169">
    <property type="entry name" value="FAD-bd_PCMH_sub2"/>
</dbReference>
<dbReference type="InterPro" id="IPR017896">
    <property type="entry name" value="4Fe4S_Fe-S-bd"/>
</dbReference>
<dbReference type="InterPro" id="IPR016164">
    <property type="entry name" value="FAD-linked_Oxase-like_C"/>
</dbReference>
<dbReference type="PROSITE" id="PS00198">
    <property type="entry name" value="4FE4S_FER_1"/>
    <property type="match status" value="1"/>
</dbReference>
<dbReference type="EMBL" id="JAYWLU010000006">
    <property type="protein sequence ID" value="MEX3594432.1"/>
    <property type="molecule type" value="Genomic_DNA"/>
</dbReference>
<dbReference type="InterPro" id="IPR006094">
    <property type="entry name" value="Oxid_FAD_bind_N"/>
</dbReference>
<protein>
    <submittedName>
        <fullName evidence="10">FAD-binding and (Fe-S)-binding domain-containing protein</fullName>
    </submittedName>
</protein>
<feature type="compositionally biased region" description="Low complexity" evidence="8">
    <location>
        <begin position="1021"/>
        <end position="1040"/>
    </location>
</feature>
<dbReference type="PROSITE" id="PS51387">
    <property type="entry name" value="FAD_PCMH"/>
    <property type="match status" value="1"/>
</dbReference>
<feature type="region of interest" description="Disordered" evidence="8">
    <location>
        <begin position="127"/>
        <end position="148"/>
    </location>
</feature>
<dbReference type="RefSeq" id="WP_368629247.1">
    <property type="nucleotide sequence ID" value="NZ_JAYWLU010000006.1"/>
</dbReference>
<dbReference type="SUPFAM" id="SSF46548">
    <property type="entry name" value="alpha-helical ferredoxin"/>
    <property type="match status" value="1"/>
</dbReference>
<evidence type="ECO:0000313" key="11">
    <source>
        <dbReference type="Proteomes" id="UP001558481"/>
    </source>
</evidence>
<evidence type="ECO:0000256" key="8">
    <source>
        <dbReference type="SAM" id="MobiDB-lite"/>
    </source>
</evidence>
<organism evidence="10 11">
    <name type="scientific">Kocuria carniphila</name>
    <dbReference type="NCBI Taxonomy" id="262208"/>
    <lineage>
        <taxon>Bacteria</taxon>
        <taxon>Bacillati</taxon>
        <taxon>Actinomycetota</taxon>
        <taxon>Actinomycetes</taxon>
        <taxon>Micrococcales</taxon>
        <taxon>Micrococcaceae</taxon>
        <taxon>Kocuria</taxon>
    </lineage>
</organism>
<gene>
    <name evidence="10" type="ORF">VVR66_06880</name>
</gene>
<evidence type="ECO:0000256" key="3">
    <source>
        <dbReference type="ARBA" id="ARBA00022723"/>
    </source>
</evidence>
<name>A0ABV3V3K8_9MICC</name>
<keyword evidence="11" id="KW-1185">Reference proteome</keyword>
<reference evidence="10 11" key="1">
    <citation type="journal article" date="2024" name="Fungal Genet. Biol.">
        <title>The porcine skin microbiome exhibits broad fungal antagonism.</title>
        <authorList>
            <person name="De La Cruz K.F."/>
            <person name="Townsend E.C."/>
            <person name="Alex Cheong J.Z."/>
            <person name="Salamzade R."/>
            <person name="Liu A."/>
            <person name="Sandstrom S."/>
            <person name="Davila E."/>
            <person name="Huang L."/>
            <person name="Xu K.H."/>
            <person name="Wu S.Y."/>
            <person name="Meudt J.J."/>
            <person name="Shanmuganayagam D."/>
            <person name="Gibson A.L.F."/>
            <person name="Kalan L.R."/>
        </authorList>
    </citation>
    <scope>NUCLEOTIDE SEQUENCE [LARGE SCALE GENOMIC DNA]</scope>
    <source>
        <strain evidence="10 11">LK2625</strain>
    </source>
</reference>
<dbReference type="SUPFAM" id="SSF55103">
    <property type="entry name" value="FAD-linked oxidases, C-terminal domain"/>
    <property type="match status" value="1"/>
</dbReference>
<feature type="region of interest" description="Disordered" evidence="8">
    <location>
        <begin position="1011"/>
        <end position="1040"/>
    </location>
</feature>
<feature type="region of interest" description="Disordered" evidence="8">
    <location>
        <begin position="728"/>
        <end position="781"/>
    </location>
</feature>
<evidence type="ECO:0000256" key="4">
    <source>
        <dbReference type="ARBA" id="ARBA00022827"/>
    </source>
</evidence>
<comment type="caution">
    <text evidence="10">The sequence shown here is derived from an EMBL/GenBank/DDBJ whole genome shotgun (WGS) entry which is preliminary data.</text>
</comment>
<dbReference type="Pfam" id="PF01565">
    <property type="entry name" value="FAD_binding_4"/>
    <property type="match status" value="1"/>
</dbReference>
<dbReference type="PANTHER" id="PTHR11748:SF119">
    <property type="entry name" value="D-2-HYDROXYGLUTARATE DEHYDROGENASE"/>
    <property type="match status" value="1"/>
</dbReference>
<sequence length="1040" mass="111074">MTPAAIPVVTRLREVGIEVDPSERRTSEYAYDASNYRVRPLAVVFPRAVDDVVATVRACAATRTPVVSRGGGTSMAGNAVGRGVVVDFSRHMDRTLEVDREAGTVNVEPGVVLATLTREVEAATDGKLTFAPDPSSKNRATVGGATGNDACGNHSVRYGRTSDHTVEIDVVTSDGARLTATASELRATDPSDRASVRRAEELSRELRALAHKHLAAFRLELGQIPRQVSGYHLQNLLPEKGFNVARALVGSEGTCALVVGARMRLVPKPASALLVCLGYDTVVDAARDVTTILEFSPAAVEGTDKAIVETMRWRRGPDSVRALPEGKAWLFVDLDGDTKEAVSAQADELLERLAKNRRLVEGIAVPDPEERANLWRVREDGAGLSSRLATGGESWPGWEDSAVAPEKLADYLADLRELLSDYDLDGVMYGHFGAGCMHIRITFDLRTEAGREVYRNFTRDAAHLVVRHGGSLSGEHGDGRARSALLPIMYSPEVLDAFAAFRRAWDPTGLLNPGSIVEPESIDAHLALEGVPDREWRTSFDLQPVGAAETARESGQAAQPDPWVHAVQGCIGVGRCRADSGGVMCPSFRATHDEKDSTRGRARVLQDMVRGAETVSEGWKSNDVREALDLCLSCKACATDCPAGVDMATYKSEFFDHYYARRIRPRSHYSLGWLPRWLVIAGRIAPLINTVLATPLGRVAAWLGGLTTRRALPKFASAGQWRTEVDDAARTGRRRKVTAAARTLPRGGSRGLSASMFDGAASVPTPSSSATSSSSSTGGDPSHGAVLFVDTFTRGFRPEVAGAAARVLAGAGETVECSADVCCGLTWISTGQLGTAKKMLTRAASELDDGTDRPIVVIEPSCAAALRKDLPELVHTEQARRVSRRVTSFAAYVTSLAGEDRLAEPARPVPQRAVVQTHCHEYSVFGPATQRKALAAAGVAEVSEANGCCGVAGNFGFEAEHYEVSMKVAETSLAPALREAAPDTAVLTDGFSCAMQVNQLDPSARGTHIAEILDPGPPTTETPTTETPTAGTRTTGTPTT</sequence>
<comment type="cofactor">
    <cofactor evidence="1">
        <name>FAD</name>
        <dbReference type="ChEBI" id="CHEBI:57692"/>
    </cofactor>
</comment>
<dbReference type="SUPFAM" id="SSF56176">
    <property type="entry name" value="FAD-binding/transporter-associated domain-like"/>
    <property type="match status" value="1"/>
</dbReference>
<keyword evidence="2" id="KW-0285">Flavoprotein</keyword>
<dbReference type="Gene3D" id="3.30.465.10">
    <property type="match status" value="1"/>
</dbReference>
<feature type="compositionally biased region" description="Low complexity" evidence="8">
    <location>
        <begin position="759"/>
        <end position="781"/>
    </location>
</feature>
<keyword evidence="5" id="KW-0560">Oxidoreductase</keyword>
<dbReference type="InterPro" id="IPR004017">
    <property type="entry name" value="Cys_rich_dom"/>
</dbReference>
<dbReference type="Pfam" id="PF02754">
    <property type="entry name" value="CCG"/>
    <property type="match status" value="1"/>
</dbReference>
<dbReference type="InterPro" id="IPR016166">
    <property type="entry name" value="FAD-bd_PCMH"/>
</dbReference>
<evidence type="ECO:0000256" key="1">
    <source>
        <dbReference type="ARBA" id="ARBA00001974"/>
    </source>
</evidence>
<dbReference type="InterPro" id="IPR017900">
    <property type="entry name" value="4Fe4S_Fe_S_CS"/>
</dbReference>
<dbReference type="Proteomes" id="UP001558481">
    <property type="component" value="Unassembled WGS sequence"/>
</dbReference>
<keyword evidence="3" id="KW-0479">Metal-binding</keyword>
<dbReference type="Pfam" id="PF02913">
    <property type="entry name" value="FAD-oxidase_C"/>
    <property type="match status" value="1"/>
</dbReference>
<evidence type="ECO:0000256" key="6">
    <source>
        <dbReference type="ARBA" id="ARBA00023004"/>
    </source>
</evidence>
<dbReference type="Pfam" id="PF13183">
    <property type="entry name" value="Fer4_8"/>
    <property type="match status" value="1"/>
</dbReference>
<evidence type="ECO:0000256" key="7">
    <source>
        <dbReference type="ARBA" id="ARBA00023014"/>
    </source>
</evidence>
<keyword evidence="4" id="KW-0274">FAD</keyword>
<keyword evidence="7" id="KW-0411">Iron-sulfur</keyword>
<dbReference type="InterPro" id="IPR036318">
    <property type="entry name" value="FAD-bd_PCMH-like_sf"/>
</dbReference>
<evidence type="ECO:0000259" key="9">
    <source>
        <dbReference type="PROSITE" id="PS51387"/>
    </source>
</evidence>
<dbReference type="PANTHER" id="PTHR11748">
    <property type="entry name" value="D-LACTATE DEHYDROGENASE"/>
    <property type="match status" value="1"/>
</dbReference>
<keyword evidence="6" id="KW-0408">Iron</keyword>
<evidence type="ECO:0000256" key="5">
    <source>
        <dbReference type="ARBA" id="ARBA00023002"/>
    </source>
</evidence>
<dbReference type="InterPro" id="IPR004113">
    <property type="entry name" value="FAD-bd_oxidored_4_C"/>
</dbReference>
<evidence type="ECO:0000256" key="2">
    <source>
        <dbReference type="ARBA" id="ARBA00022630"/>
    </source>
</evidence>
<feature type="domain" description="FAD-binding PCMH-type" evidence="9">
    <location>
        <begin position="36"/>
        <end position="268"/>
    </location>
</feature>
<proteinExistence type="predicted"/>
<accession>A0ABV3V3K8</accession>
<evidence type="ECO:0000313" key="10">
    <source>
        <dbReference type="EMBL" id="MEX3594432.1"/>
    </source>
</evidence>
<dbReference type="Gene3D" id="3.30.70.2740">
    <property type="match status" value="1"/>
</dbReference>